<dbReference type="STRING" id="1232681.ADIS_4389"/>
<feature type="active site" description="Nucleophile" evidence="4 5">
    <location>
        <position position="57"/>
    </location>
</feature>
<dbReference type="Gene3D" id="3.30.70.660">
    <property type="entry name" value="Pseudouridine synthase I, catalytic domain, C-terminal subdomain"/>
    <property type="match status" value="1"/>
</dbReference>
<evidence type="ECO:0000256" key="1">
    <source>
        <dbReference type="ARBA" id="ARBA00009375"/>
    </source>
</evidence>
<dbReference type="HAMAP" id="MF_00171">
    <property type="entry name" value="TruA"/>
    <property type="match status" value="1"/>
</dbReference>
<feature type="binding site" evidence="4 6">
    <location>
        <position position="115"/>
    </location>
    <ligand>
        <name>substrate</name>
    </ligand>
</feature>
<dbReference type="Proteomes" id="UP000013909">
    <property type="component" value="Unassembled WGS sequence"/>
</dbReference>
<dbReference type="InterPro" id="IPR001406">
    <property type="entry name" value="PsdUridine_synth_TruA"/>
</dbReference>
<evidence type="ECO:0000256" key="6">
    <source>
        <dbReference type="PIRSR" id="PIRSR001430-2"/>
    </source>
</evidence>
<keyword evidence="3 4" id="KW-0413">Isomerase</keyword>
<evidence type="ECO:0000256" key="4">
    <source>
        <dbReference type="HAMAP-Rule" id="MF_00171"/>
    </source>
</evidence>
<dbReference type="NCBIfam" id="TIGR00071">
    <property type="entry name" value="hisT_truA"/>
    <property type="match status" value="1"/>
</dbReference>
<dbReference type="Gene3D" id="3.30.70.580">
    <property type="entry name" value="Pseudouridine synthase I, catalytic domain, N-terminal subdomain"/>
    <property type="match status" value="1"/>
</dbReference>
<dbReference type="RefSeq" id="WP_010856502.1">
    <property type="nucleotide sequence ID" value="NZ_AQHR01000110.1"/>
</dbReference>
<dbReference type="InterPro" id="IPR020097">
    <property type="entry name" value="PsdUridine_synth_TruA_a/b_dom"/>
</dbReference>
<dbReference type="SUPFAM" id="SSF55120">
    <property type="entry name" value="Pseudouridine synthase"/>
    <property type="match status" value="1"/>
</dbReference>
<evidence type="ECO:0000256" key="7">
    <source>
        <dbReference type="RuleBase" id="RU003792"/>
    </source>
</evidence>
<dbReference type="PANTHER" id="PTHR11142">
    <property type="entry name" value="PSEUDOURIDYLATE SYNTHASE"/>
    <property type="match status" value="1"/>
</dbReference>
<dbReference type="InterPro" id="IPR020095">
    <property type="entry name" value="PsdUridine_synth_TruA_C"/>
</dbReference>
<dbReference type="PIRSF" id="PIRSF001430">
    <property type="entry name" value="tRNA_psdUrid_synth"/>
    <property type="match status" value="1"/>
</dbReference>
<name>R7ZM90_9BACT</name>
<organism evidence="9 10">
    <name type="scientific">Lunatimonas lonarensis</name>
    <dbReference type="NCBI Taxonomy" id="1232681"/>
    <lineage>
        <taxon>Bacteria</taxon>
        <taxon>Pseudomonadati</taxon>
        <taxon>Bacteroidota</taxon>
        <taxon>Cytophagia</taxon>
        <taxon>Cytophagales</taxon>
        <taxon>Cyclobacteriaceae</taxon>
    </lineage>
</organism>
<evidence type="ECO:0000256" key="2">
    <source>
        <dbReference type="ARBA" id="ARBA00022694"/>
    </source>
</evidence>
<dbReference type="GO" id="GO:0003723">
    <property type="term" value="F:RNA binding"/>
    <property type="evidence" value="ECO:0007669"/>
    <property type="project" value="InterPro"/>
</dbReference>
<gene>
    <name evidence="4" type="primary">truA</name>
    <name evidence="9" type="ORF">ADIS_4389</name>
</gene>
<dbReference type="Pfam" id="PF01416">
    <property type="entry name" value="PseudoU_synth_1"/>
    <property type="match status" value="1"/>
</dbReference>
<comment type="caution">
    <text evidence="9">The sequence shown here is derived from an EMBL/GenBank/DDBJ whole genome shotgun (WGS) entry which is preliminary data.</text>
</comment>
<dbReference type="PATRIC" id="fig|1288963.3.peg.4378"/>
<comment type="subunit">
    <text evidence="4">Homodimer.</text>
</comment>
<protein>
    <recommendedName>
        <fullName evidence="4">tRNA pseudouridine synthase A</fullName>
        <ecNumber evidence="4">5.4.99.12</ecNumber>
    </recommendedName>
    <alternativeName>
        <fullName evidence="4">tRNA pseudouridine(38-40) synthase</fullName>
    </alternativeName>
    <alternativeName>
        <fullName evidence="4">tRNA pseudouridylate synthase I</fullName>
    </alternativeName>
    <alternativeName>
        <fullName evidence="4">tRNA-uridine isomerase I</fullName>
    </alternativeName>
</protein>
<comment type="function">
    <text evidence="4">Formation of pseudouridine at positions 38, 39 and 40 in the anticodon stem and loop of transfer RNAs.</text>
</comment>
<evidence type="ECO:0000256" key="5">
    <source>
        <dbReference type="PIRSR" id="PIRSR001430-1"/>
    </source>
</evidence>
<accession>R7ZM90</accession>
<keyword evidence="2 4" id="KW-0819">tRNA processing</keyword>
<feature type="domain" description="Pseudouridine synthase I TruA alpha/beta" evidence="8">
    <location>
        <begin position="149"/>
        <end position="255"/>
    </location>
</feature>
<evidence type="ECO:0000259" key="8">
    <source>
        <dbReference type="Pfam" id="PF01416"/>
    </source>
</evidence>
<dbReference type="InterPro" id="IPR020094">
    <property type="entry name" value="TruA/RsuA/RluB/E/F_N"/>
</dbReference>
<proteinExistence type="inferred from homology"/>
<dbReference type="EC" id="5.4.99.12" evidence="4"/>
<comment type="caution">
    <text evidence="4">Lacks conserved residue(s) required for the propagation of feature annotation.</text>
</comment>
<evidence type="ECO:0000313" key="10">
    <source>
        <dbReference type="Proteomes" id="UP000013909"/>
    </source>
</evidence>
<comment type="similarity">
    <text evidence="1 4 7">Belongs to the tRNA pseudouridine synthase TruA family.</text>
</comment>
<sequence>MQTRPFSYLIRIQYLGLRYHGWQVQKGVKTVQGTLERVFRYVLEHEDFTVLGSSRTDSGVSCLNGAFVIYLREEPEISLLIQTVNEHLPTDIRLLGAVRVDRNFNVIQDVVKKRYGYYFSIGPKPHPFQSASLAYGGAQVDLERMWEASACFLGRHDFRRFCTHSKQIEDFVREIYSVELCSAAGESLWPVVSTYVFRVEGNGFLMHQVRRMAAALLMVGRGELSINALRAALTDPVYSPFCPKAPAQGLVLEEVVLKNL</sequence>
<dbReference type="InterPro" id="IPR020103">
    <property type="entry name" value="PsdUridine_synth_cat_dom_sf"/>
</dbReference>
<keyword evidence="10" id="KW-1185">Reference proteome</keyword>
<dbReference type="AlphaFoldDB" id="R7ZM90"/>
<dbReference type="OrthoDB" id="9811823at2"/>
<reference evidence="9 10" key="1">
    <citation type="submission" date="2013-02" db="EMBL/GenBank/DDBJ databases">
        <title>A novel strain isolated from Lonar lake, Maharashtra, India.</title>
        <authorList>
            <person name="Singh A."/>
        </authorList>
    </citation>
    <scope>NUCLEOTIDE SEQUENCE [LARGE SCALE GENOMIC DNA]</scope>
    <source>
        <strain evidence="9 10">AK24</strain>
    </source>
</reference>
<comment type="catalytic activity">
    <reaction evidence="4 7">
        <text>uridine(38/39/40) in tRNA = pseudouridine(38/39/40) in tRNA</text>
        <dbReference type="Rhea" id="RHEA:22376"/>
        <dbReference type="Rhea" id="RHEA-COMP:10085"/>
        <dbReference type="Rhea" id="RHEA-COMP:10087"/>
        <dbReference type="ChEBI" id="CHEBI:65314"/>
        <dbReference type="ChEBI" id="CHEBI:65315"/>
        <dbReference type="EC" id="5.4.99.12"/>
    </reaction>
</comment>
<dbReference type="EMBL" id="AQHR01000110">
    <property type="protein sequence ID" value="EON75218.1"/>
    <property type="molecule type" value="Genomic_DNA"/>
</dbReference>
<dbReference type="PANTHER" id="PTHR11142:SF0">
    <property type="entry name" value="TRNA PSEUDOURIDINE SYNTHASE-LIKE 1"/>
    <property type="match status" value="1"/>
</dbReference>
<evidence type="ECO:0000256" key="3">
    <source>
        <dbReference type="ARBA" id="ARBA00023235"/>
    </source>
</evidence>
<dbReference type="GO" id="GO:0031119">
    <property type="term" value="P:tRNA pseudouridine synthesis"/>
    <property type="evidence" value="ECO:0007669"/>
    <property type="project" value="UniProtKB-UniRule"/>
</dbReference>
<dbReference type="GO" id="GO:0160147">
    <property type="term" value="F:tRNA pseudouridine(38-40) synthase activity"/>
    <property type="evidence" value="ECO:0007669"/>
    <property type="project" value="UniProtKB-EC"/>
</dbReference>
<evidence type="ECO:0000313" key="9">
    <source>
        <dbReference type="EMBL" id="EON75218.1"/>
    </source>
</evidence>